<evidence type="ECO:0000313" key="3">
    <source>
        <dbReference type="EMBL" id="MFD2905949.1"/>
    </source>
</evidence>
<dbReference type="InterPro" id="IPR034122">
    <property type="entry name" value="Retropepsin-like_bacterial"/>
</dbReference>
<dbReference type="InterPro" id="IPR001995">
    <property type="entry name" value="Peptidase_A2_cat"/>
</dbReference>
<keyword evidence="3" id="KW-0645">Protease</keyword>
<reference evidence="4" key="1">
    <citation type="journal article" date="2019" name="Int. J. Syst. Evol. Microbiol.">
        <title>The Global Catalogue of Microorganisms (GCM) 10K type strain sequencing project: providing services to taxonomists for standard genome sequencing and annotation.</title>
        <authorList>
            <consortium name="The Broad Institute Genomics Platform"/>
            <consortium name="The Broad Institute Genome Sequencing Center for Infectious Disease"/>
            <person name="Wu L."/>
            <person name="Ma J."/>
        </authorList>
    </citation>
    <scope>NUCLEOTIDE SEQUENCE [LARGE SCALE GENOMIC DNA]</scope>
    <source>
        <strain evidence="4">KCTC 22209</strain>
    </source>
</reference>
<name>A0ABW5YZS6_9SPHI</name>
<keyword evidence="4" id="KW-1185">Reference proteome</keyword>
<feature type="domain" description="Peptidase A2" evidence="2">
    <location>
        <begin position="159"/>
        <end position="237"/>
    </location>
</feature>
<accession>A0ABW5YZS6</accession>
<dbReference type="Gene3D" id="2.40.70.10">
    <property type="entry name" value="Acid Proteases"/>
    <property type="match status" value="2"/>
</dbReference>
<dbReference type="SUPFAM" id="SSF50630">
    <property type="entry name" value="Acid proteases"/>
    <property type="match status" value="1"/>
</dbReference>
<dbReference type="EMBL" id="JBHUPE010000007">
    <property type="protein sequence ID" value="MFD2905949.1"/>
    <property type="molecule type" value="Genomic_DNA"/>
</dbReference>
<dbReference type="GO" id="GO:0008233">
    <property type="term" value="F:peptidase activity"/>
    <property type="evidence" value="ECO:0007669"/>
    <property type="project" value="UniProtKB-KW"/>
</dbReference>
<sequence>MKKYILTILSAFTIGIGFAQPRRPFDEQLQHAFLKKDHTDLVATLADNFAVAGHTGTGAQFRLQQIIKNYPAEAIAVISNKKTDKGQLYAVEITEKGGKKTKTDVLLNSEGKLVHITLFDQLYGMKRATNPRLRAVIPFENKNGSIYLQVKINDFRRPLNLLFDTGADGMAVSQQLADELGLKVTRENNASMVGGNAKIKVSDQNTIQLDTLHLSGQGIAIFPEMGREGDGLIGNSLIRQYITHIDYDKNVISLYDFGDFDYKEKGTTVPVSMPSGVMIVPGQLDIVAGKSHPGQFVFDTGASYDLICFRPFVRKNKLLVSGFKPEAQASTVSMGISSPTFIGRSHQFAISPLPAMSGLPITLMGGSSQNENWNPGADGSIGVRLISRYNMTINLAANEIHFSPNKLHGFPQDFILKTYQFGWDNQGKLKMLGTLGGGASSELKPGAHIVAIGSYSVDQLQKKPALIAEIQGKESAIHVQLEDKSIISI</sequence>
<dbReference type="GO" id="GO:0006508">
    <property type="term" value="P:proteolysis"/>
    <property type="evidence" value="ECO:0007669"/>
    <property type="project" value="UniProtKB-KW"/>
</dbReference>
<evidence type="ECO:0000256" key="1">
    <source>
        <dbReference type="ARBA" id="ARBA00022801"/>
    </source>
</evidence>
<dbReference type="RefSeq" id="WP_380922909.1">
    <property type="nucleotide sequence ID" value="NZ_JBHUPE010000007.1"/>
</dbReference>
<gene>
    <name evidence="3" type="ORF">ACFS6I_18615</name>
</gene>
<dbReference type="InterPro" id="IPR021109">
    <property type="entry name" value="Peptidase_aspartic_dom_sf"/>
</dbReference>
<organism evidence="3 4">
    <name type="scientific">Sphingobacterium anhuiense</name>
    <dbReference type="NCBI Taxonomy" id="493780"/>
    <lineage>
        <taxon>Bacteria</taxon>
        <taxon>Pseudomonadati</taxon>
        <taxon>Bacteroidota</taxon>
        <taxon>Sphingobacteriia</taxon>
        <taxon>Sphingobacteriales</taxon>
        <taxon>Sphingobacteriaceae</taxon>
        <taxon>Sphingobacterium</taxon>
    </lineage>
</organism>
<comment type="caution">
    <text evidence="3">The sequence shown here is derived from an EMBL/GenBank/DDBJ whole genome shotgun (WGS) entry which is preliminary data.</text>
</comment>
<dbReference type="Proteomes" id="UP001597509">
    <property type="component" value="Unassembled WGS sequence"/>
</dbReference>
<evidence type="ECO:0000313" key="4">
    <source>
        <dbReference type="Proteomes" id="UP001597509"/>
    </source>
</evidence>
<dbReference type="Pfam" id="PF13650">
    <property type="entry name" value="Asp_protease_2"/>
    <property type="match status" value="1"/>
</dbReference>
<proteinExistence type="predicted"/>
<keyword evidence="1" id="KW-0378">Hydrolase</keyword>
<protein>
    <submittedName>
        <fullName evidence="3">Aspartyl protease family protein</fullName>
    </submittedName>
</protein>
<dbReference type="PROSITE" id="PS50175">
    <property type="entry name" value="ASP_PROT_RETROV"/>
    <property type="match status" value="1"/>
</dbReference>
<dbReference type="CDD" id="cd05483">
    <property type="entry name" value="retropepsin_like_bacteria"/>
    <property type="match status" value="1"/>
</dbReference>
<evidence type="ECO:0000259" key="2">
    <source>
        <dbReference type="PROSITE" id="PS50175"/>
    </source>
</evidence>